<comment type="caution">
    <text evidence="1">The sequence shown here is derived from an EMBL/GenBank/DDBJ whole genome shotgun (WGS) entry which is preliminary data.</text>
</comment>
<reference evidence="1" key="1">
    <citation type="submission" date="2022-07" db="EMBL/GenBank/DDBJ databases">
        <title>Phylogenomic reconstructions and comparative analyses of Kickxellomycotina fungi.</title>
        <authorList>
            <person name="Reynolds N.K."/>
            <person name="Stajich J.E."/>
            <person name="Barry K."/>
            <person name="Grigoriev I.V."/>
            <person name="Crous P."/>
            <person name="Smith M.E."/>
        </authorList>
    </citation>
    <scope>NUCLEOTIDE SEQUENCE</scope>
    <source>
        <strain evidence="1">CBS 102833</strain>
    </source>
</reference>
<dbReference type="Proteomes" id="UP001140096">
    <property type="component" value="Unassembled WGS sequence"/>
</dbReference>
<keyword evidence="2" id="KW-1185">Reference proteome</keyword>
<evidence type="ECO:0000313" key="1">
    <source>
        <dbReference type="EMBL" id="KAJ2812855.1"/>
    </source>
</evidence>
<protein>
    <submittedName>
        <fullName evidence="1">Uncharacterized protein</fullName>
    </submittedName>
</protein>
<organism evidence="1 2">
    <name type="scientific">Coemansia furcata</name>
    <dbReference type="NCBI Taxonomy" id="417177"/>
    <lineage>
        <taxon>Eukaryota</taxon>
        <taxon>Fungi</taxon>
        <taxon>Fungi incertae sedis</taxon>
        <taxon>Zoopagomycota</taxon>
        <taxon>Kickxellomycotina</taxon>
        <taxon>Kickxellomycetes</taxon>
        <taxon>Kickxellales</taxon>
        <taxon>Kickxellaceae</taxon>
        <taxon>Coemansia</taxon>
    </lineage>
</organism>
<gene>
    <name evidence="1" type="ORF">H4S07_001099</name>
</gene>
<sequence length="87" mass="9283">MSTSISKTIISSTTSLLTSTSSSTATSVVPKNPFDEDTFFTDWVTPGLVAGLFVALIFVALISVGVSWLSSIQTPKTMPSMKHKKVQ</sequence>
<proteinExistence type="predicted"/>
<accession>A0ACC1LNE7</accession>
<name>A0ACC1LNE7_9FUNG</name>
<dbReference type="EMBL" id="JANBUP010000146">
    <property type="protein sequence ID" value="KAJ2812855.1"/>
    <property type="molecule type" value="Genomic_DNA"/>
</dbReference>
<evidence type="ECO:0000313" key="2">
    <source>
        <dbReference type="Proteomes" id="UP001140096"/>
    </source>
</evidence>